<dbReference type="PANTHER" id="PTHR30606:SF10">
    <property type="entry name" value="PHOSPHATIDYLINOSITOL MANNOSIDE ACYLTRANSFERASE"/>
    <property type="match status" value="1"/>
</dbReference>
<evidence type="ECO:0000256" key="5">
    <source>
        <dbReference type="ARBA" id="ARBA00023136"/>
    </source>
</evidence>
<evidence type="ECO:0000256" key="2">
    <source>
        <dbReference type="ARBA" id="ARBA00022475"/>
    </source>
</evidence>
<dbReference type="GO" id="GO:0009247">
    <property type="term" value="P:glycolipid biosynthetic process"/>
    <property type="evidence" value="ECO:0007669"/>
    <property type="project" value="UniProtKB-ARBA"/>
</dbReference>
<dbReference type="InterPro" id="IPR004960">
    <property type="entry name" value="LipA_acyltrans"/>
</dbReference>
<keyword evidence="6 7" id="KW-0012">Acyltransferase</keyword>
<keyword evidence="4 7" id="KW-0808">Transferase</keyword>
<dbReference type="GO" id="GO:0005886">
    <property type="term" value="C:plasma membrane"/>
    <property type="evidence" value="ECO:0007669"/>
    <property type="project" value="UniProtKB-SubCell"/>
</dbReference>
<evidence type="ECO:0000256" key="6">
    <source>
        <dbReference type="ARBA" id="ARBA00023315"/>
    </source>
</evidence>
<evidence type="ECO:0000256" key="4">
    <source>
        <dbReference type="ARBA" id="ARBA00022679"/>
    </source>
</evidence>
<evidence type="ECO:0000256" key="3">
    <source>
        <dbReference type="ARBA" id="ARBA00022519"/>
    </source>
</evidence>
<evidence type="ECO:0000313" key="7">
    <source>
        <dbReference type="EMBL" id="BBH94111.1"/>
    </source>
</evidence>
<reference evidence="7" key="1">
    <citation type="submission" date="2018-12" db="EMBL/GenBank/DDBJ databases">
        <title>Novel natural products biosynthetic potential of the class Ktedonobacteria.</title>
        <authorList>
            <person name="Zheng Y."/>
            <person name="Saitou A."/>
            <person name="Wang C.M."/>
            <person name="Toyoda A."/>
            <person name="Minakuchi Y."/>
            <person name="Sekiguchi Y."/>
            <person name="Ueda K."/>
            <person name="Takano H."/>
            <person name="Sakai Y."/>
            <person name="Yokota A."/>
            <person name="Yabe S."/>
        </authorList>
    </citation>
    <scope>NUCLEOTIDE SEQUENCE</scope>
    <source>
        <strain evidence="7">A3-2</strain>
    </source>
</reference>
<accession>A0A455T4E5</accession>
<gene>
    <name evidence="7" type="ORF">KTA_23100</name>
</gene>
<organism evidence="7">
    <name type="scientific">Thermogemmatispora argillosa</name>
    <dbReference type="NCBI Taxonomy" id="2045280"/>
    <lineage>
        <taxon>Bacteria</taxon>
        <taxon>Bacillati</taxon>
        <taxon>Chloroflexota</taxon>
        <taxon>Ktedonobacteria</taxon>
        <taxon>Thermogemmatisporales</taxon>
        <taxon>Thermogemmatisporaceae</taxon>
        <taxon>Thermogemmatispora</taxon>
    </lineage>
</organism>
<dbReference type="EMBL" id="AP019377">
    <property type="protein sequence ID" value="BBH94111.1"/>
    <property type="molecule type" value="Genomic_DNA"/>
</dbReference>
<keyword evidence="3" id="KW-0997">Cell inner membrane</keyword>
<dbReference type="GO" id="GO:0016746">
    <property type="term" value="F:acyltransferase activity"/>
    <property type="evidence" value="ECO:0007669"/>
    <property type="project" value="UniProtKB-KW"/>
</dbReference>
<keyword evidence="5" id="KW-0472">Membrane</keyword>
<protein>
    <submittedName>
        <fullName evidence="7">Phosphatidylinositol mannoside acyltransferase</fullName>
    </submittedName>
</protein>
<evidence type="ECO:0000256" key="1">
    <source>
        <dbReference type="ARBA" id="ARBA00004533"/>
    </source>
</evidence>
<dbReference type="Pfam" id="PF03279">
    <property type="entry name" value="Lip_A_acyltrans"/>
    <property type="match status" value="1"/>
</dbReference>
<comment type="subcellular location">
    <subcellularLocation>
        <location evidence="1">Cell inner membrane</location>
    </subcellularLocation>
</comment>
<dbReference type="PANTHER" id="PTHR30606">
    <property type="entry name" value="LIPID A BIOSYNTHESIS LAUROYL ACYLTRANSFERASE"/>
    <property type="match status" value="1"/>
</dbReference>
<dbReference type="AlphaFoldDB" id="A0A455T4E5"/>
<name>A0A455T4E5_9CHLR</name>
<proteinExistence type="predicted"/>
<keyword evidence="2" id="KW-1003">Cell membrane</keyword>
<sequence length="296" mass="33445">MSVIYWLARGTSTLAGRTPRPLRHALGAAIGTASYLAWRSKRQVTQHNMAQVLGRSPSDRTVRRLARASWSNYGRYASDFLSFAHLDIEAIERQGRDLTRGASSWREYLQQALRPGRGVILTTAHFGNWDLAGAIIAREVPFSAIAETFADPQLNALVQKQRQDKGISIIPMERSARPMLRVLQQNQMLAIVIDRPLAEDEGVPVRFFGRTTYVPAGAARLAVRTGAAIMSGFVWYGRKGQYYMRAFPPVFPQPGENREAEVVRLTQSIFDALEEMVRTYPDQWYMFRPFWPAADP</sequence>
<dbReference type="CDD" id="cd07984">
    <property type="entry name" value="LPLAT_LABLAT-like"/>
    <property type="match status" value="1"/>
</dbReference>